<sequence length="386" mass="41080">MSERTIFVFAKSGVTITHADGSPTTQGDVIGNALNGDAFSWENPNDLTITLPGETVAITFEDSDGLLTDDPFSGSEVIDQRLSDPVTINGTTYSPSGSTTRWQWPAPVNVENEWEVTLYDDAGNAYRMVGVSITQGYTTDVVGVMFDGASPPPGTTLHYYQGVSSYSGAGQSVPISDEVPCFRAGTLIETAAGPRPVEALRPGDRVLTRDRGLQPVRWAGHSLASGGGALAPVRIVAGALGNTRDLWVSPNHRILLNSQAAELYFGQNEVLVPAKALVDGRAVQRVAQPRVAYFHLLLDGHEMVYSEGIASESLFAGPMALQALGAAARRDLRAHYPDIDRAAWHLNRPGLSVAETRLILPLDRRDGVRLPGAGLAGARAAALRAA</sequence>
<dbReference type="InterPro" id="IPR028992">
    <property type="entry name" value="Hedgehog/Intein_dom"/>
</dbReference>
<gene>
    <name evidence="2" type="ORF">STA1M1_11080</name>
</gene>
<keyword evidence="3" id="KW-1185">Reference proteome</keyword>
<feature type="domain" description="Hedgehog/Intein (Hint)" evidence="1">
    <location>
        <begin position="180"/>
        <end position="317"/>
    </location>
</feature>
<protein>
    <recommendedName>
        <fullName evidence="1">Hedgehog/Intein (Hint) domain-containing protein</fullName>
    </recommendedName>
</protein>
<dbReference type="Gene3D" id="2.170.16.10">
    <property type="entry name" value="Hedgehog/Intein (Hint) domain"/>
    <property type="match status" value="1"/>
</dbReference>
<comment type="caution">
    <text evidence="2">The sequence shown here is derived from an EMBL/GenBank/DDBJ whole genome shotgun (WGS) entry which is preliminary data.</text>
</comment>
<organism evidence="2 3">
    <name type="scientific">Sinisalibacter aestuarii</name>
    <dbReference type="NCBI Taxonomy" id="2949426"/>
    <lineage>
        <taxon>Bacteria</taxon>
        <taxon>Pseudomonadati</taxon>
        <taxon>Pseudomonadota</taxon>
        <taxon>Alphaproteobacteria</taxon>
        <taxon>Rhodobacterales</taxon>
        <taxon>Roseobacteraceae</taxon>
        <taxon>Sinisalibacter</taxon>
    </lineage>
</organism>
<dbReference type="InterPro" id="IPR036844">
    <property type="entry name" value="Hint_dom_sf"/>
</dbReference>
<dbReference type="EMBL" id="BROH01000002">
    <property type="protein sequence ID" value="GKY87239.1"/>
    <property type="molecule type" value="Genomic_DNA"/>
</dbReference>
<dbReference type="RefSeq" id="WP_281841230.1">
    <property type="nucleotide sequence ID" value="NZ_BROH01000002.1"/>
</dbReference>
<name>A0ABQ5LQF8_9RHOB</name>
<reference evidence="2" key="1">
    <citation type="journal article" date="2023" name="Int. J. Syst. Evol. Microbiol.">
        <title>Sinisalibacter aestuarii sp. nov., isolated from estuarine sediment of the Arakawa River.</title>
        <authorList>
            <person name="Arafat S.T."/>
            <person name="Hirano S."/>
            <person name="Sato A."/>
            <person name="Takeuchi K."/>
            <person name="Yasuda T."/>
            <person name="Terahara T."/>
            <person name="Hamada M."/>
            <person name="Kobayashi T."/>
        </authorList>
    </citation>
    <scope>NUCLEOTIDE SEQUENCE</scope>
    <source>
        <strain evidence="2">B-399</strain>
    </source>
</reference>
<evidence type="ECO:0000313" key="2">
    <source>
        <dbReference type="EMBL" id="GKY87239.1"/>
    </source>
</evidence>
<accession>A0ABQ5LQF8</accession>
<dbReference type="SUPFAM" id="SSF51294">
    <property type="entry name" value="Hedgehog/intein (Hint) domain"/>
    <property type="match status" value="1"/>
</dbReference>
<evidence type="ECO:0000259" key="1">
    <source>
        <dbReference type="Pfam" id="PF13403"/>
    </source>
</evidence>
<dbReference type="Proteomes" id="UP001144205">
    <property type="component" value="Unassembled WGS sequence"/>
</dbReference>
<dbReference type="Pfam" id="PF13403">
    <property type="entry name" value="Hint_2"/>
    <property type="match status" value="1"/>
</dbReference>
<evidence type="ECO:0000313" key="3">
    <source>
        <dbReference type="Proteomes" id="UP001144205"/>
    </source>
</evidence>
<proteinExistence type="predicted"/>